<proteinExistence type="predicted"/>
<accession>A0AAE0SNR7</accession>
<dbReference type="Pfam" id="PF02887">
    <property type="entry name" value="PK_C"/>
    <property type="match status" value="1"/>
</dbReference>
<dbReference type="EMBL" id="JAEAOA010000272">
    <property type="protein sequence ID" value="KAK3595477.1"/>
    <property type="molecule type" value="Genomic_DNA"/>
</dbReference>
<evidence type="ECO:0000313" key="3">
    <source>
        <dbReference type="Proteomes" id="UP001195483"/>
    </source>
</evidence>
<gene>
    <name evidence="2" type="ORF">CHS0354_003465</name>
</gene>
<dbReference type="Proteomes" id="UP001195483">
    <property type="component" value="Unassembled WGS sequence"/>
</dbReference>
<keyword evidence="3" id="KW-1185">Reference proteome</keyword>
<dbReference type="Gene3D" id="3.40.1380.20">
    <property type="entry name" value="Pyruvate kinase, C-terminal domain"/>
    <property type="match status" value="1"/>
</dbReference>
<name>A0AAE0SNR7_9BIVA</name>
<reference evidence="2" key="3">
    <citation type="submission" date="2023-05" db="EMBL/GenBank/DDBJ databases">
        <authorList>
            <person name="Smith C.H."/>
        </authorList>
    </citation>
    <scope>NUCLEOTIDE SEQUENCE</scope>
    <source>
        <strain evidence="2">CHS0354</strain>
        <tissue evidence="2">Mantle</tissue>
    </source>
</reference>
<dbReference type="InterPro" id="IPR036918">
    <property type="entry name" value="Pyrv_Knase_C_sf"/>
</dbReference>
<organism evidence="2 3">
    <name type="scientific">Potamilus streckersoni</name>
    <dbReference type="NCBI Taxonomy" id="2493646"/>
    <lineage>
        <taxon>Eukaryota</taxon>
        <taxon>Metazoa</taxon>
        <taxon>Spiralia</taxon>
        <taxon>Lophotrochozoa</taxon>
        <taxon>Mollusca</taxon>
        <taxon>Bivalvia</taxon>
        <taxon>Autobranchia</taxon>
        <taxon>Heteroconchia</taxon>
        <taxon>Palaeoheterodonta</taxon>
        <taxon>Unionida</taxon>
        <taxon>Unionoidea</taxon>
        <taxon>Unionidae</taxon>
        <taxon>Ambleminae</taxon>
        <taxon>Lampsilini</taxon>
        <taxon>Potamilus</taxon>
    </lineage>
</organism>
<feature type="domain" description="Pyruvate kinase C-terminal" evidence="1">
    <location>
        <begin position="5"/>
        <end position="50"/>
    </location>
</feature>
<evidence type="ECO:0000259" key="1">
    <source>
        <dbReference type="Pfam" id="PF02887"/>
    </source>
</evidence>
<evidence type="ECO:0000313" key="2">
    <source>
        <dbReference type="EMBL" id="KAK3595477.1"/>
    </source>
</evidence>
<protein>
    <recommendedName>
        <fullName evidence="1">Pyruvate kinase C-terminal domain-containing protein</fullName>
    </recommendedName>
</protein>
<reference evidence="2" key="1">
    <citation type="journal article" date="2021" name="Genome Biol. Evol.">
        <title>A High-Quality Reference Genome for a Parasitic Bivalve with Doubly Uniparental Inheritance (Bivalvia: Unionida).</title>
        <authorList>
            <person name="Smith C.H."/>
        </authorList>
    </citation>
    <scope>NUCLEOTIDE SEQUENCE</scope>
    <source>
        <strain evidence="2">CHS0354</strain>
    </source>
</reference>
<reference evidence="2" key="2">
    <citation type="journal article" date="2021" name="Genome Biol. Evol.">
        <title>Developing a high-quality reference genome for a parasitic bivalve with doubly uniparental inheritance (Bivalvia: Unionida).</title>
        <authorList>
            <person name="Smith C.H."/>
        </authorList>
    </citation>
    <scope>NUCLEOTIDE SEQUENCE</scope>
    <source>
        <strain evidence="2">CHS0354</strain>
        <tissue evidence="2">Mantle</tissue>
    </source>
</reference>
<comment type="caution">
    <text evidence="2">The sequence shown here is derived from an EMBL/GenBank/DDBJ whole genome shotgun (WGS) entry which is preliminary data.</text>
</comment>
<dbReference type="SUPFAM" id="SSF52935">
    <property type="entry name" value="PK C-terminal domain-like"/>
    <property type="match status" value="1"/>
</dbReference>
<dbReference type="InterPro" id="IPR015795">
    <property type="entry name" value="Pyrv_Knase_C"/>
</dbReference>
<dbReference type="AlphaFoldDB" id="A0AAE0SNR7"/>
<sequence length="100" mass="11053">MSEWTADVDRRIYKGIEVGFNRNFLKPGNSVVIVTGWKPGTGSTNTMRIITVQDVRLKDQLAPITGISSVPSFNVMPNEFSTVSSAGTEINEEDSVPRFF</sequence>